<reference evidence="4" key="1">
    <citation type="submission" date="2022-11" db="UniProtKB">
        <authorList>
            <consortium name="WormBaseParasite"/>
        </authorList>
    </citation>
    <scope>IDENTIFICATION</scope>
</reference>
<evidence type="ECO:0000256" key="1">
    <source>
        <dbReference type="SAM" id="Phobius"/>
    </source>
</evidence>
<feature type="chain" id="PRO_5036743046" evidence="2">
    <location>
        <begin position="24"/>
        <end position="176"/>
    </location>
</feature>
<keyword evidence="1" id="KW-0472">Membrane</keyword>
<protein>
    <submittedName>
        <fullName evidence="4">Transmembrane protein</fullName>
    </submittedName>
</protein>
<keyword evidence="3" id="KW-1185">Reference proteome</keyword>
<accession>A0A914PUY9</accession>
<proteinExistence type="predicted"/>
<dbReference type="WBParaSite" id="PDA_v2.g2256.t1">
    <property type="protein sequence ID" value="PDA_v2.g2256.t1"/>
    <property type="gene ID" value="PDA_v2.g2256"/>
</dbReference>
<keyword evidence="2" id="KW-0732">Signal</keyword>
<dbReference type="AlphaFoldDB" id="A0A914PUY9"/>
<organism evidence="3 4">
    <name type="scientific">Panagrolaimus davidi</name>
    <dbReference type="NCBI Taxonomy" id="227884"/>
    <lineage>
        <taxon>Eukaryota</taxon>
        <taxon>Metazoa</taxon>
        <taxon>Ecdysozoa</taxon>
        <taxon>Nematoda</taxon>
        <taxon>Chromadorea</taxon>
        <taxon>Rhabditida</taxon>
        <taxon>Tylenchina</taxon>
        <taxon>Panagrolaimomorpha</taxon>
        <taxon>Panagrolaimoidea</taxon>
        <taxon>Panagrolaimidae</taxon>
        <taxon>Panagrolaimus</taxon>
    </lineage>
</organism>
<feature type="signal peptide" evidence="2">
    <location>
        <begin position="1"/>
        <end position="23"/>
    </location>
</feature>
<name>A0A914PUY9_9BILA</name>
<sequence length="176" mass="19751">MKGNQLSMLVLIFVTTFVNSAYGKEEHCGANYTELVPSCKCVTTNEKTPCDFLSCCELERLMDFPQDDDEANIPLRIQKQLMFTILLSTLYAGTALFFHWWNAYTVLFTISRRLRILEKKIVACQERMNKRAFSDALIGKLAHAANFDFTAAQKEADTLLNSMMKGAGGGDVGDQV</sequence>
<keyword evidence="1" id="KW-0812">Transmembrane</keyword>
<keyword evidence="1" id="KW-1133">Transmembrane helix</keyword>
<evidence type="ECO:0000313" key="3">
    <source>
        <dbReference type="Proteomes" id="UP000887578"/>
    </source>
</evidence>
<evidence type="ECO:0000313" key="4">
    <source>
        <dbReference type="WBParaSite" id="PDA_v2.g2256.t1"/>
    </source>
</evidence>
<evidence type="ECO:0000256" key="2">
    <source>
        <dbReference type="SAM" id="SignalP"/>
    </source>
</evidence>
<feature type="transmembrane region" description="Helical" evidence="1">
    <location>
        <begin position="81"/>
        <end position="110"/>
    </location>
</feature>
<dbReference type="Proteomes" id="UP000887578">
    <property type="component" value="Unplaced"/>
</dbReference>